<dbReference type="RefSeq" id="XP_018011058.1">
    <property type="nucleotide sequence ID" value="XM_018155569.2"/>
</dbReference>
<keyword evidence="2" id="KW-0694">RNA-binding</keyword>
<accession>A0A8B7NBS7</accession>
<dbReference type="InterPro" id="IPR012959">
    <property type="entry name" value="CPL_dom"/>
</dbReference>
<keyword evidence="1" id="KW-0677">Repeat</keyword>
<feature type="compositionally biased region" description="Acidic residues" evidence="3">
    <location>
        <begin position="681"/>
        <end position="697"/>
    </location>
</feature>
<dbReference type="SMART" id="SM00025">
    <property type="entry name" value="Pumilio"/>
    <property type="match status" value="4"/>
</dbReference>
<feature type="region of interest" description="Disordered" evidence="3">
    <location>
        <begin position="1"/>
        <end position="103"/>
    </location>
</feature>
<evidence type="ECO:0000256" key="2">
    <source>
        <dbReference type="ARBA" id="ARBA00022884"/>
    </source>
</evidence>
<dbReference type="GO" id="GO:0003729">
    <property type="term" value="F:mRNA binding"/>
    <property type="evidence" value="ECO:0007669"/>
    <property type="project" value="TreeGrafter"/>
</dbReference>
<reference evidence="6" key="1">
    <citation type="submission" date="2025-08" db="UniProtKB">
        <authorList>
            <consortium name="RefSeq"/>
        </authorList>
    </citation>
    <scope>IDENTIFICATION</scope>
    <source>
        <tissue evidence="6">Whole organism</tissue>
    </source>
</reference>
<dbReference type="Gene3D" id="1.25.10.10">
    <property type="entry name" value="Leucine-rich Repeat Variant"/>
    <property type="match status" value="1"/>
</dbReference>
<feature type="compositionally biased region" description="Basic and acidic residues" evidence="3">
    <location>
        <begin position="74"/>
        <end position="92"/>
    </location>
</feature>
<feature type="compositionally biased region" description="Polar residues" evidence="3">
    <location>
        <begin position="1"/>
        <end position="21"/>
    </location>
</feature>
<keyword evidence="5" id="KW-1185">Reference proteome</keyword>
<evidence type="ECO:0000256" key="1">
    <source>
        <dbReference type="ARBA" id="ARBA00022737"/>
    </source>
</evidence>
<gene>
    <name evidence="6" type="primary">LOC108668370</name>
</gene>
<protein>
    <submittedName>
        <fullName evidence="6">Pumilio homolog 3</fullName>
    </submittedName>
</protein>
<dbReference type="PANTHER" id="PTHR13389">
    <property type="entry name" value="PUMILIO HOMOLOG 3"/>
    <property type="match status" value="1"/>
</dbReference>
<dbReference type="InterPro" id="IPR001313">
    <property type="entry name" value="Pumilio_RNA-bd_rpt"/>
</dbReference>
<dbReference type="KEGG" id="hazt:108668370"/>
<dbReference type="Pfam" id="PF08144">
    <property type="entry name" value="CPL"/>
    <property type="match status" value="1"/>
</dbReference>
<dbReference type="GO" id="GO:0005730">
    <property type="term" value="C:nucleolus"/>
    <property type="evidence" value="ECO:0007669"/>
    <property type="project" value="TreeGrafter"/>
</dbReference>
<dbReference type="InterPro" id="IPR011989">
    <property type="entry name" value="ARM-like"/>
</dbReference>
<dbReference type="Proteomes" id="UP000694843">
    <property type="component" value="Unplaced"/>
</dbReference>
<dbReference type="OMA" id="RCRRTEN"/>
<dbReference type="AlphaFoldDB" id="A0A8B7NBS7"/>
<feature type="domain" description="PUM-HD" evidence="4">
    <location>
        <begin position="114"/>
        <end position="469"/>
    </location>
</feature>
<sequence length="697" mass="79622">MTLQRENNRDLNCTSSSSNDLIKQFKKRKGTEFIEASKRRKTESSSGVDQKNKTKKFGFNGPSRNGPYGKFGGKGKDPQGKPDWREVRAETKSRKKKRKQRSVGGEELYTSFMKAIKLWEELRHTDCKKDRRLELCRQVTNLFIGNVKVWIKQASGIRMAEHLITHGDADIRQRLFDEICSKEQILETMKDSHSHHFLLKILKHGSKNQRDLIFAAMEGQVVRLSKHTYASNVIQLAYSDFATSDQRSKMMQEFFGPRFRYFKEEGVKTLGDILEKHPSKKKEVMEDLKKGLQMIMHKGIFNSTLILGLLREYMVHCDDQVDFNLVIESVEDGLLRVVHTKDGARIAMMCLWRGSAKQRKTIIKSFKGHMIEVATWEHSYMVLLAALDCVEDTKFLHKAVLEVLMAEKEKLLQSEYGTRVFRYMVLGRNATYVHPDILKVLESGDVCSQNKKPRDLCRREILQYISGPLLQALTDNLPRWCRDAHWTLFLGAAIHVLPEAGLKCAAMTSLAQHCAAPVPEDAKPLMDLAPFSKMLSFLVGKDAENKKNKMPLFTLILIKHAGETIASWLKCNRGCFLMVKAIETEVKRVMAAVRDHVAPHTDAIDKIKSSAKGAELLLEKLKLTDGVEASEDEEEKTGIEAYETEKFGKTKKYHGKVLENDYNDSKDDHSDVETDVHDEKMEDEDGVGEEETDEEDE</sequence>
<dbReference type="InterPro" id="IPR033133">
    <property type="entry name" value="PUM-HD"/>
</dbReference>
<dbReference type="Pfam" id="PF00806">
    <property type="entry name" value="PUF"/>
    <property type="match status" value="3"/>
</dbReference>
<feature type="compositionally biased region" description="Basic and acidic residues" evidence="3">
    <location>
        <begin position="659"/>
        <end position="680"/>
    </location>
</feature>
<dbReference type="GO" id="GO:0006417">
    <property type="term" value="P:regulation of translation"/>
    <property type="evidence" value="ECO:0007669"/>
    <property type="project" value="TreeGrafter"/>
</dbReference>
<proteinExistence type="predicted"/>
<organism evidence="5 6">
    <name type="scientific">Hyalella azteca</name>
    <name type="common">Amphipod</name>
    <dbReference type="NCBI Taxonomy" id="294128"/>
    <lineage>
        <taxon>Eukaryota</taxon>
        <taxon>Metazoa</taxon>
        <taxon>Ecdysozoa</taxon>
        <taxon>Arthropoda</taxon>
        <taxon>Crustacea</taxon>
        <taxon>Multicrustacea</taxon>
        <taxon>Malacostraca</taxon>
        <taxon>Eumalacostraca</taxon>
        <taxon>Peracarida</taxon>
        <taxon>Amphipoda</taxon>
        <taxon>Senticaudata</taxon>
        <taxon>Talitrida</taxon>
        <taxon>Talitroidea</taxon>
        <taxon>Hyalellidae</taxon>
        <taxon>Hyalella</taxon>
    </lineage>
</organism>
<name>A0A8B7NBS7_HYAAZ</name>
<evidence type="ECO:0000256" key="3">
    <source>
        <dbReference type="SAM" id="MobiDB-lite"/>
    </source>
</evidence>
<dbReference type="PROSITE" id="PS50303">
    <property type="entry name" value="PUM_HD"/>
    <property type="match status" value="1"/>
</dbReference>
<dbReference type="CTD" id="33112"/>
<evidence type="ECO:0000259" key="4">
    <source>
        <dbReference type="PROSITE" id="PS50303"/>
    </source>
</evidence>
<evidence type="ECO:0000313" key="5">
    <source>
        <dbReference type="Proteomes" id="UP000694843"/>
    </source>
</evidence>
<dbReference type="PANTHER" id="PTHR13389:SF0">
    <property type="entry name" value="PUMILIO HOMOLOG 3"/>
    <property type="match status" value="1"/>
</dbReference>
<dbReference type="GeneID" id="108668370"/>
<evidence type="ECO:0000313" key="6">
    <source>
        <dbReference type="RefSeq" id="XP_018011058.1"/>
    </source>
</evidence>
<dbReference type="InterPro" id="IPR040059">
    <property type="entry name" value="PUM3"/>
</dbReference>
<dbReference type="OrthoDB" id="497380at2759"/>
<feature type="region of interest" description="Disordered" evidence="3">
    <location>
        <begin position="659"/>
        <end position="697"/>
    </location>
</feature>
<dbReference type="SUPFAM" id="SSF48371">
    <property type="entry name" value="ARM repeat"/>
    <property type="match status" value="1"/>
</dbReference>
<dbReference type="InterPro" id="IPR016024">
    <property type="entry name" value="ARM-type_fold"/>
</dbReference>